<gene>
    <name evidence="2" type="ORF">M2412_003020</name>
</gene>
<name>A0AAW5PM38_9GAMM</name>
<dbReference type="RefSeq" id="WP_259261579.1">
    <property type="nucleotide sequence ID" value="NZ_JANUEK010000007.1"/>
</dbReference>
<dbReference type="EMBL" id="JANUEK010000007">
    <property type="protein sequence ID" value="MCS4281011.1"/>
    <property type="molecule type" value="Genomic_DNA"/>
</dbReference>
<evidence type="ECO:0000256" key="1">
    <source>
        <dbReference type="SAM" id="Phobius"/>
    </source>
</evidence>
<feature type="transmembrane region" description="Helical" evidence="1">
    <location>
        <begin position="155"/>
        <end position="182"/>
    </location>
</feature>
<dbReference type="Proteomes" id="UP001320691">
    <property type="component" value="Unassembled WGS sequence"/>
</dbReference>
<feature type="transmembrane region" description="Helical" evidence="1">
    <location>
        <begin position="106"/>
        <end position="125"/>
    </location>
</feature>
<dbReference type="AlphaFoldDB" id="A0AAW5PM38"/>
<accession>A0AAW5PM38</accession>
<sequence length="343" mass="37523">MNTVNHPISKASAFKWLLKREYWENRGGFLYAPVIAGGISLVMSLLGIVFGLVAMHRAVKSGGIHLNDENVSINGLDLSLLTSKLDAKNLQDLANGLDLTLILSSGWPLIVLAFVVFFYCLGALYDDRRDRSILFWKSLPLSDTSTVLSKALSALLIAPIIAVIASALTMFGFLVMISIVVIAHGGDPMMLIWGPASPLTIIAGHLSWIPVYLLWALPTVGWLLLCSAWAKTKPFLWAVMLPLFAGIIVSTTKVMTLFDLTGGWFWKHIVGRLLLSAVPATDQFYRGESMFSGNRGNMDNLVNELGPSHQLAAFAMPELWIGAAVGVVFLFLAIRLRRRAGEI</sequence>
<keyword evidence="1" id="KW-1133">Transmembrane helix</keyword>
<reference evidence="2" key="1">
    <citation type="submission" date="2022-08" db="EMBL/GenBank/DDBJ databases">
        <title>Genomic analyses of the natural microbiome of Caenorhabditis elegans.</title>
        <authorList>
            <person name="Samuel B."/>
        </authorList>
    </citation>
    <scope>NUCLEOTIDE SEQUENCE</scope>
    <source>
        <strain evidence="2">BIGb0277</strain>
    </source>
</reference>
<organism evidence="2 3">
    <name type="scientific">Stenotrophomonas rhizophila</name>
    <dbReference type="NCBI Taxonomy" id="216778"/>
    <lineage>
        <taxon>Bacteria</taxon>
        <taxon>Pseudomonadati</taxon>
        <taxon>Pseudomonadota</taxon>
        <taxon>Gammaproteobacteria</taxon>
        <taxon>Lysobacterales</taxon>
        <taxon>Lysobacteraceae</taxon>
        <taxon>Stenotrophomonas</taxon>
    </lineage>
</organism>
<feature type="transmembrane region" description="Helical" evidence="1">
    <location>
        <begin position="29"/>
        <end position="53"/>
    </location>
</feature>
<feature type="transmembrane region" description="Helical" evidence="1">
    <location>
        <begin position="202"/>
        <end position="225"/>
    </location>
</feature>
<comment type="caution">
    <text evidence="2">The sequence shown here is derived from an EMBL/GenBank/DDBJ whole genome shotgun (WGS) entry which is preliminary data.</text>
</comment>
<feature type="transmembrane region" description="Helical" evidence="1">
    <location>
        <begin position="237"/>
        <end position="258"/>
    </location>
</feature>
<evidence type="ECO:0000313" key="3">
    <source>
        <dbReference type="Proteomes" id="UP001320691"/>
    </source>
</evidence>
<proteinExistence type="predicted"/>
<feature type="transmembrane region" description="Helical" evidence="1">
    <location>
        <begin position="311"/>
        <end position="334"/>
    </location>
</feature>
<keyword evidence="1" id="KW-0812">Transmembrane</keyword>
<protein>
    <submittedName>
        <fullName evidence="2">ABC-2 type transport system permease protein</fullName>
    </submittedName>
</protein>
<keyword evidence="1" id="KW-0472">Membrane</keyword>
<evidence type="ECO:0000313" key="2">
    <source>
        <dbReference type="EMBL" id="MCS4281011.1"/>
    </source>
</evidence>